<protein>
    <submittedName>
        <fullName evidence="1">Uncharacterized protein</fullName>
    </submittedName>
</protein>
<dbReference type="Proteomes" id="UP000541444">
    <property type="component" value="Unassembled WGS sequence"/>
</dbReference>
<feature type="non-terminal residue" evidence="1">
    <location>
        <position position="56"/>
    </location>
</feature>
<sequence length="56" mass="6273">MSTSLSSLKSSPSLPRLSLSLSLNPNQVKKNLSLKTIFFYICYLEHPPPVESLNDH</sequence>
<evidence type="ECO:0000313" key="1">
    <source>
        <dbReference type="EMBL" id="KAF6136112.1"/>
    </source>
</evidence>
<organism evidence="1 2">
    <name type="scientific">Kingdonia uniflora</name>
    <dbReference type="NCBI Taxonomy" id="39325"/>
    <lineage>
        <taxon>Eukaryota</taxon>
        <taxon>Viridiplantae</taxon>
        <taxon>Streptophyta</taxon>
        <taxon>Embryophyta</taxon>
        <taxon>Tracheophyta</taxon>
        <taxon>Spermatophyta</taxon>
        <taxon>Magnoliopsida</taxon>
        <taxon>Ranunculales</taxon>
        <taxon>Circaeasteraceae</taxon>
        <taxon>Kingdonia</taxon>
    </lineage>
</organism>
<proteinExistence type="predicted"/>
<dbReference type="EMBL" id="JACGCM010002762">
    <property type="protein sequence ID" value="KAF6136112.1"/>
    <property type="molecule type" value="Genomic_DNA"/>
</dbReference>
<evidence type="ECO:0000313" key="2">
    <source>
        <dbReference type="Proteomes" id="UP000541444"/>
    </source>
</evidence>
<reference evidence="1 2" key="1">
    <citation type="journal article" date="2020" name="IScience">
        <title>Genome Sequencing of the Endangered Kingdonia uniflora (Circaeasteraceae, Ranunculales) Reveals Potential Mechanisms of Evolutionary Specialization.</title>
        <authorList>
            <person name="Sun Y."/>
            <person name="Deng T."/>
            <person name="Zhang A."/>
            <person name="Moore M.J."/>
            <person name="Landis J.B."/>
            <person name="Lin N."/>
            <person name="Zhang H."/>
            <person name="Zhang X."/>
            <person name="Huang J."/>
            <person name="Zhang X."/>
            <person name="Sun H."/>
            <person name="Wang H."/>
        </authorList>
    </citation>
    <scope>NUCLEOTIDE SEQUENCE [LARGE SCALE GENOMIC DNA]</scope>
    <source>
        <strain evidence="1">TB1705</strain>
        <tissue evidence="1">Leaf</tissue>
    </source>
</reference>
<name>A0A7J7L0M4_9MAGN</name>
<accession>A0A7J7L0M4</accession>
<dbReference type="AlphaFoldDB" id="A0A7J7L0M4"/>
<gene>
    <name evidence="1" type="ORF">GIB67_043264</name>
</gene>
<keyword evidence="2" id="KW-1185">Reference proteome</keyword>
<comment type="caution">
    <text evidence="1">The sequence shown here is derived from an EMBL/GenBank/DDBJ whole genome shotgun (WGS) entry which is preliminary data.</text>
</comment>